<organism evidence="2 3">
    <name type="scientific">Actinomycetospora rhizophila</name>
    <dbReference type="NCBI Taxonomy" id="1416876"/>
    <lineage>
        <taxon>Bacteria</taxon>
        <taxon>Bacillati</taxon>
        <taxon>Actinomycetota</taxon>
        <taxon>Actinomycetes</taxon>
        <taxon>Pseudonocardiales</taxon>
        <taxon>Pseudonocardiaceae</taxon>
        <taxon>Actinomycetospora</taxon>
    </lineage>
</organism>
<feature type="transmembrane region" description="Helical" evidence="1">
    <location>
        <begin position="69"/>
        <end position="91"/>
    </location>
</feature>
<dbReference type="PANTHER" id="PTHR41386:SF1">
    <property type="entry name" value="MEMBRANE PROTEIN"/>
    <property type="match status" value="1"/>
</dbReference>
<proteinExistence type="predicted"/>
<protein>
    <submittedName>
        <fullName evidence="2">DUF1003 domain-containing protein</fullName>
    </submittedName>
</protein>
<dbReference type="PANTHER" id="PTHR41386">
    <property type="entry name" value="INTEGRAL MEMBRANE PROTEIN-RELATED"/>
    <property type="match status" value="1"/>
</dbReference>
<keyword evidence="1" id="KW-0472">Membrane</keyword>
<dbReference type="InterPro" id="IPR010406">
    <property type="entry name" value="DUF1003"/>
</dbReference>
<reference evidence="3" key="1">
    <citation type="journal article" date="2019" name="Int. J. Syst. Evol. Microbiol.">
        <title>The Global Catalogue of Microorganisms (GCM) 10K type strain sequencing project: providing services to taxonomists for standard genome sequencing and annotation.</title>
        <authorList>
            <consortium name="The Broad Institute Genomics Platform"/>
            <consortium name="The Broad Institute Genome Sequencing Center for Infectious Disease"/>
            <person name="Wu L."/>
            <person name="Ma J."/>
        </authorList>
    </citation>
    <scope>NUCLEOTIDE SEQUENCE [LARGE SCALE GENOMIC DNA]</scope>
    <source>
        <strain evidence="3">XZYJ18</strain>
    </source>
</reference>
<keyword evidence="1" id="KW-0812">Transmembrane</keyword>
<sequence>MRAGPDARASGDRHPANLLRHGGATLGERVADRVTASFGSWAFILAQSAAIVVWIAANVVGVLRAWDPYPFILLNLLFSTQAAYAAPLILLSQNRQAERDRVKAEHDYAVNQLALQFLLAWHDDTHPPGCTCVADLGPEAERLLAVTHLPALVTTPPP</sequence>
<keyword evidence="3" id="KW-1185">Reference proteome</keyword>
<name>A0ABV9ZI78_9PSEU</name>
<dbReference type="Proteomes" id="UP001596175">
    <property type="component" value="Unassembled WGS sequence"/>
</dbReference>
<feature type="transmembrane region" description="Helical" evidence="1">
    <location>
        <begin position="38"/>
        <end position="57"/>
    </location>
</feature>
<dbReference type="EMBL" id="JBHSKG010000008">
    <property type="protein sequence ID" value="MFC5139858.1"/>
    <property type="molecule type" value="Genomic_DNA"/>
</dbReference>
<evidence type="ECO:0000313" key="3">
    <source>
        <dbReference type="Proteomes" id="UP001596175"/>
    </source>
</evidence>
<evidence type="ECO:0000313" key="2">
    <source>
        <dbReference type="EMBL" id="MFC5139858.1"/>
    </source>
</evidence>
<dbReference type="Pfam" id="PF06210">
    <property type="entry name" value="DUF1003"/>
    <property type="match status" value="1"/>
</dbReference>
<dbReference type="RefSeq" id="WP_378022040.1">
    <property type="nucleotide sequence ID" value="NZ_JBHSKG010000008.1"/>
</dbReference>
<comment type="caution">
    <text evidence="2">The sequence shown here is derived from an EMBL/GenBank/DDBJ whole genome shotgun (WGS) entry which is preliminary data.</text>
</comment>
<accession>A0ABV9ZI78</accession>
<keyword evidence="1" id="KW-1133">Transmembrane helix</keyword>
<evidence type="ECO:0000256" key="1">
    <source>
        <dbReference type="SAM" id="Phobius"/>
    </source>
</evidence>
<gene>
    <name evidence="2" type="ORF">ACFPK1_16575</name>
</gene>